<dbReference type="AlphaFoldDB" id="A0ABD0XD52"/>
<dbReference type="InterPro" id="IPR028170">
    <property type="entry name" value="KASH5"/>
</dbReference>
<feature type="coiled-coil region" evidence="1">
    <location>
        <begin position="125"/>
        <end position="152"/>
    </location>
</feature>
<sequence>MTGLATIQNRLKDNMANHCEDGQLDENIRLYMPEGPVFNLAELTAEENYDVVVGLLDSQANLKKSVLDLTRVLEVSQQEVIKFRTENIGLCKQNERMKENILEAEQCCNELGELHRDLARKDKTLAMLQASFIKLEKEKRTLVEEMDTLSSEMSSMMSARAADQKHISELIQTQRSLQVDLEEYHLKHSQTLELIQKKDFEIDNLSATLRDYSAITQDLKNKIKEQEEEQKEALLYNVSLAEEMGSMGKEEKEEDPDEDGLADRAVHKGNRAVWVRFSLLMMFIMLGTLMMSVSCVGSSQSTCIQELLSAVIIQLMPRHSWVHIEPPPY</sequence>
<keyword evidence="2" id="KW-1133">Transmembrane helix</keyword>
<proteinExistence type="predicted"/>
<dbReference type="Proteomes" id="UP001557470">
    <property type="component" value="Unassembled WGS sequence"/>
</dbReference>
<feature type="transmembrane region" description="Helical" evidence="2">
    <location>
        <begin position="273"/>
        <end position="293"/>
    </location>
</feature>
<keyword evidence="4" id="KW-1185">Reference proteome</keyword>
<accession>A0ABD0XD52</accession>
<comment type="caution">
    <text evidence="3">The sequence shown here is derived from an EMBL/GenBank/DDBJ whole genome shotgun (WGS) entry which is preliminary data.</text>
</comment>
<dbReference type="PANTHER" id="PTHR47300:SF1">
    <property type="entry name" value="PROTEIN KASH5"/>
    <property type="match status" value="1"/>
</dbReference>
<organism evidence="3 4">
    <name type="scientific">Umbra pygmaea</name>
    <name type="common">Eastern mudminnow</name>
    <dbReference type="NCBI Taxonomy" id="75934"/>
    <lineage>
        <taxon>Eukaryota</taxon>
        <taxon>Metazoa</taxon>
        <taxon>Chordata</taxon>
        <taxon>Craniata</taxon>
        <taxon>Vertebrata</taxon>
        <taxon>Euteleostomi</taxon>
        <taxon>Actinopterygii</taxon>
        <taxon>Neopterygii</taxon>
        <taxon>Teleostei</taxon>
        <taxon>Protacanthopterygii</taxon>
        <taxon>Esociformes</taxon>
        <taxon>Umbridae</taxon>
        <taxon>Umbra</taxon>
    </lineage>
</organism>
<gene>
    <name evidence="3" type="ORF">UPYG_G00063330</name>
</gene>
<protein>
    <submittedName>
        <fullName evidence="3">Uncharacterized protein</fullName>
    </submittedName>
</protein>
<name>A0ABD0XD52_UMBPY</name>
<feature type="coiled-coil region" evidence="1">
    <location>
        <begin position="202"/>
        <end position="244"/>
    </location>
</feature>
<dbReference type="EMBL" id="JAGEUA010000002">
    <property type="protein sequence ID" value="KAL1005737.1"/>
    <property type="molecule type" value="Genomic_DNA"/>
</dbReference>
<evidence type="ECO:0000256" key="1">
    <source>
        <dbReference type="SAM" id="Coils"/>
    </source>
</evidence>
<evidence type="ECO:0000313" key="4">
    <source>
        <dbReference type="Proteomes" id="UP001557470"/>
    </source>
</evidence>
<keyword evidence="2" id="KW-0812">Transmembrane</keyword>
<evidence type="ECO:0000256" key="2">
    <source>
        <dbReference type="SAM" id="Phobius"/>
    </source>
</evidence>
<keyword evidence="2" id="KW-0472">Membrane</keyword>
<keyword evidence="1" id="KW-0175">Coiled coil</keyword>
<dbReference type="PANTHER" id="PTHR47300">
    <property type="entry name" value="PROTEIN KASH5"/>
    <property type="match status" value="1"/>
</dbReference>
<reference evidence="3 4" key="1">
    <citation type="submission" date="2024-06" db="EMBL/GenBank/DDBJ databases">
        <authorList>
            <person name="Pan Q."/>
            <person name="Wen M."/>
            <person name="Jouanno E."/>
            <person name="Zahm M."/>
            <person name="Klopp C."/>
            <person name="Cabau C."/>
            <person name="Louis A."/>
            <person name="Berthelot C."/>
            <person name="Parey E."/>
            <person name="Roest Crollius H."/>
            <person name="Montfort J."/>
            <person name="Robinson-Rechavi M."/>
            <person name="Bouchez O."/>
            <person name="Lampietro C."/>
            <person name="Lopez Roques C."/>
            <person name="Donnadieu C."/>
            <person name="Postlethwait J."/>
            <person name="Bobe J."/>
            <person name="Verreycken H."/>
            <person name="Guiguen Y."/>
        </authorList>
    </citation>
    <scope>NUCLEOTIDE SEQUENCE [LARGE SCALE GENOMIC DNA]</scope>
    <source>
        <strain evidence="3">Up_M1</strain>
        <tissue evidence="3">Testis</tissue>
    </source>
</reference>
<evidence type="ECO:0000313" key="3">
    <source>
        <dbReference type="EMBL" id="KAL1005737.1"/>
    </source>
</evidence>